<accession>A0A1C3IZT3</accession>
<dbReference type="PIRSF" id="PIRSF006324">
    <property type="entry name" value="LeuE"/>
    <property type="match status" value="1"/>
</dbReference>
<feature type="transmembrane region" description="Helical" evidence="6">
    <location>
        <begin position="40"/>
        <end position="60"/>
    </location>
</feature>
<evidence type="ECO:0000256" key="5">
    <source>
        <dbReference type="ARBA" id="ARBA00023136"/>
    </source>
</evidence>
<dbReference type="GO" id="GO:0005886">
    <property type="term" value="C:plasma membrane"/>
    <property type="evidence" value="ECO:0007669"/>
    <property type="project" value="UniProtKB-SubCell"/>
</dbReference>
<reference evidence="8" key="1">
    <citation type="submission" date="2016-06" db="EMBL/GenBank/DDBJ databases">
        <authorList>
            <person name="Rodrigo-Torres Lidia"/>
            <person name="Arahal R.David."/>
        </authorList>
    </citation>
    <scope>NUCLEOTIDE SEQUENCE [LARGE SCALE GENOMIC DNA]</scope>
    <source>
        <strain evidence="8">CECT 7223</strain>
    </source>
</reference>
<protein>
    <submittedName>
        <fullName evidence="7">Homoserine/homoserine lactone efflux protein</fullName>
    </submittedName>
</protein>
<evidence type="ECO:0000313" key="8">
    <source>
        <dbReference type="Proteomes" id="UP000092876"/>
    </source>
</evidence>
<sequence length="243" mass="26086">MSCIAGGNCCLRIVQIHGIDDRSLNNNDNDNDMDILNFEAFLIAITILTLTPGLDTALVIRNTSRSGLSDGVMTSFGICSGLYVHAFFSAVGISAILAQSAELFQAVKMVGAVYLIWLGLSSLRALMKNGGGLKVGEQAHQAYSAKRSLREGFLSNVLNPKTAVFYLAFLPQFVNPEGSPLLQSMLMASVHFMIAMVWQCGLAGALNSAKNLLKNASFMKWMEGVTGMVLVGLGVKLLMEEPS</sequence>
<dbReference type="AlphaFoldDB" id="A0A1C3IZT3"/>
<evidence type="ECO:0000256" key="2">
    <source>
        <dbReference type="ARBA" id="ARBA00022475"/>
    </source>
</evidence>
<comment type="subcellular location">
    <subcellularLocation>
        <location evidence="1">Cell membrane</location>
        <topology evidence="1">Multi-pass membrane protein</topology>
    </subcellularLocation>
</comment>
<keyword evidence="5 6" id="KW-0472">Membrane</keyword>
<evidence type="ECO:0000256" key="4">
    <source>
        <dbReference type="ARBA" id="ARBA00022989"/>
    </source>
</evidence>
<name>A0A1C3IZT3_9VIBR</name>
<keyword evidence="4 6" id="KW-1133">Transmembrane helix</keyword>
<dbReference type="InterPro" id="IPR001123">
    <property type="entry name" value="LeuE-type"/>
</dbReference>
<proteinExistence type="predicted"/>
<evidence type="ECO:0000256" key="3">
    <source>
        <dbReference type="ARBA" id="ARBA00022692"/>
    </source>
</evidence>
<dbReference type="Pfam" id="PF01810">
    <property type="entry name" value="LysE"/>
    <property type="match status" value="1"/>
</dbReference>
<dbReference type="Proteomes" id="UP000092876">
    <property type="component" value="Unassembled WGS sequence"/>
</dbReference>
<feature type="transmembrane region" description="Helical" evidence="6">
    <location>
        <begin position="72"/>
        <end position="97"/>
    </location>
</feature>
<evidence type="ECO:0000256" key="6">
    <source>
        <dbReference type="SAM" id="Phobius"/>
    </source>
</evidence>
<evidence type="ECO:0000256" key="1">
    <source>
        <dbReference type="ARBA" id="ARBA00004651"/>
    </source>
</evidence>
<dbReference type="EMBL" id="FLQP01000053">
    <property type="protein sequence ID" value="SBS66891.1"/>
    <property type="molecule type" value="Genomic_DNA"/>
</dbReference>
<dbReference type="GO" id="GO:0015171">
    <property type="term" value="F:amino acid transmembrane transporter activity"/>
    <property type="evidence" value="ECO:0007669"/>
    <property type="project" value="TreeGrafter"/>
</dbReference>
<evidence type="ECO:0000313" key="7">
    <source>
        <dbReference type="EMBL" id="SBS66891.1"/>
    </source>
</evidence>
<gene>
    <name evidence="7" type="primary">rhtB_6</name>
    <name evidence="7" type="ORF">VAT7223_03410</name>
</gene>
<feature type="transmembrane region" description="Helical" evidence="6">
    <location>
        <begin position="186"/>
        <end position="206"/>
    </location>
</feature>
<keyword evidence="2" id="KW-1003">Cell membrane</keyword>
<organism evidence="7 8">
    <name type="scientific">Vibrio atlanticus</name>
    <dbReference type="NCBI Taxonomy" id="693153"/>
    <lineage>
        <taxon>Bacteria</taxon>
        <taxon>Pseudomonadati</taxon>
        <taxon>Pseudomonadota</taxon>
        <taxon>Gammaproteobacteria</taxon>
        <taxon>Vibrionales</taxon>
        <taxon>Vibrionaceae</taxon>
        <taxon>Vibrio</taxon>
    </lineage>
</organism>
<dbReference type="PANTHER" id="PTHR30086">
    <property type="entry name" value="ARGININE EXPORTER PROTEIN ARGO"/>
    <property type="match status" value="1"/>
</dbReference>
<dbReference type="PANTHER" id="PTHR30086:SF20">
    <property type="entry name" value="ARGININE EXPORTER PROTEIN ARGO-RELATED"/>
    <property type="match status" value="1"/>
</dbReference>
<keyword evidence="3 6" id="KW-0812">Transmembrane</keyword>